<dbReference type="PANTHER" id="PTHR11188">
    <property type="entry name" value="ARRESTIN DOMAIN CONTAINING PROTEIN"/>
    <property type="match status" value="1"/>
</dbReference>
<dbReference type="GO" id="GO:0005829">
    <property type="term" value="C:cytosol"/>
    <property type="evidence" value="ECO:0007669"/>
    <property type="project" value="TreeGrafter"/>
</dbReference>
<evidence type="ECO:0000313" key="3">
    <source>
        <dbReference type="EMBL" id="KZW02010.1"/>
    </source>
</evidence>
<dbReference type="InterPro" id="IPR014756">
    <property type="entry name" value="Ig_E-set"/>
</dbReference>
<sequence length="413" mass="45055">MNNELSSTSALAAPATKHIYSASRSDLRTLSLRLRSYAADSHATPLFLEGAPIEGKVKLDLTKRLKVSSIVLTVRGFERRSAPRAVYMSVAETTDVHDRTFLEETQILWSPTTASSPHLEPGSYRFPFRQPLPQTVVAPYGHIPLPSAFSPDNCPIFILYELAVIIRRGLLHRDETLMTSFRYMRRTYAPLPSLQRRLAYEAGSPLVGPHTDPSGWSTLSTLLQGQISGRAVEIQCQVSVAMPTVFPRGYPIPIWMMLRARDRQALDLVTSRGRPQVSLDRVLSWASASTTVQSGSAEEPHQVAAARLWHVSSNGSGTDAACMHFQGEVLPPSNLPASFVAPSFSLGYILSFSVQVTGLYAAGAARGDPALTLPITLTSSPGPGPRPRSYAPAPSRSADSLHSDTSSRRRYFA</sequence>
<gene>
    <name evidence="3" type="ORF">EXIGLDRAFT_760238</name>
</gene>
<feature type="compositionally biased region" description="Low complexity" evidence="1">
    <location>
        <begin position="387"/>
        <end position="398"/>
    </location>
</feature>
<dbReference type="PANTHER" id="PTHR11188:SF17">
    <property type="entry name" value="FI21816P1"/>
    <property type="match status" value="1"/>
</dbReference>
<dbReference type="AlphaFoldDB" id="A0A166BKT5"/>
<dbReference type="InterPro" id="IPR014752">
    <property type="entry name" value="Arrestin-like_C"/>
</dbReference>
<evidence type="ECO:0000313" key="4">
    <source>
        <dbReference type="Proteomes" id="UP000077266"/>
    </source>
</evidence>
<evidence type="ECO:0000256" key="1">
    <source>
        <dbReference type="SAM" id="MobiDB-lite"/>
    </source>
</evidence>
<dbReference type="EMBL" id="KV425890">
    <property type="protein sequence ID" value="KZW02010.1"/>
    <property type="molecule type" value="Genomic_DNA"/>
</dbReference>
<dbReference type="Gene3D" id="2.60.40.640">
    <property type="match status" value="1"/>
</dbReference>
<evidence type="ECO:0000259" key="2">
    <source>
        <dbReference type="Pfam" id="PF00339"/>
    </source>
</evidence>
<dbReference type="OrthoDB" id="3261578at2759"/>
<protein>
    <recommendedName>
        <fullName evidence="2">Arrestin-like N-terminal domain-containing protein</fullName>
    </recommendedName>
</protein>
<dbReference type="InterPro" id="IPR011021">
    <property type="entry name" value="Arrestin-like_N"/>
</dbReference>
<proteinExistence type="predicted"/>
<name>A0A166BKT5_EXIGL</name>
<reference evidence="3 4" key="1">
    <citation type="journal article" date="2016" name="Mol. Biol. Evol.">
        <title>Comparative Genomics of Early-Diverging Mushroom-Forming Fungi Provides Insights into the Origins of Lignocellulose Decay Capabilities.</title>
        <authorList>
            <person name="Nagy L.G."/>
            <person name="Riley R."/>
            <person name="Tritt A."/>
            <person name="Adam C."/>
            <person name="Daum C."/>
            <person name="Floudas D."/>
            <person name="Sun H."/>
            <person name="Yadav J.S."/>
            <person name="Pangilinan J."/>
            <person name="Larsson K.H."/>
            <person name="Matsuura K."/>
            <person name="Barry K."/>
            <person name="Labutti K."/>
            <person name="Kuo R."/>
            <person name="Ohm R.A."/>
            <person name="Bhattacharya S.S."/>
            <person name="Shirouzu T."/>
            <person name="Yoshinaga Y."/>
            <person name="Martin F.M."/>
            <person name="Grigoriev I.V."/>
            <person name="Hibbett D.S."/>
        </authorList>
    </citation>
    <scope>NUCLEOTIDE SEQUENCE [LARGE SCALE GENOMIC DNA]</scope>
    <source>
        <strain evidence="3 4">HHB12029</strain>
    </source>
</reference>
<dbReference type="STRING" id="1314781.A0A166BKT5"/>
<feature type="region of interest" description="Disordered" evidence="1">
    <location>
        <begin position="372"/>
        <end position="413"/>
    </location>
</feature>
<feature type="domain" description="Arrestin-like N-terminal" evidence="2">
    <location>
        <begin position="44"/>
        <end position="137"/>
    </location>
</feature>
<dbReference type="Proteomes" id="UP000077266">
    <property type="component" value="Unassembled WGS sequence"/>
</dbReference>
<dbReference type="SUPFAM" id="SSF81296">
    <property type="entry name" value="E set domains"/>
    <property type="match status" value="1"/>
</dbReference>
<dbReference type="GO" id="GO:0005886">
    <property type="term" value="C:plasma membrane"/>
    <property type="evidence" value="ECO:0007669"/>
    <property type="project" value="TreeGrafter"/>
</dbReference>
<dbReference type="InterPro" id="IPR050357">
    <property type="entry name" value="Arrestin_domain-protein"/>
</dbReference>
<dbReference type="InParanoid" id="A0A166BKT5"/>
<dbReference type="GO" id="GO:0070086">
    <property type="term" value="P:ubiquitin-dependent endocytosis"/>
    <property type="evidence" value="ECO:0007669"/>
    <property type="project" value="TreeGrafter"/>
</dbReference>
<dbReference type="GO" id="GO:0030674">
    <property type="term" value="F:protein-macromolecule adaptor activity"/>
    <property type="evidence" value="ECO:0007669"/>
    <property type="project" value="TreeGrafter"/>
</dbReference>
<dbReference type="GO" id="GO:0031625">
    <property type="term" value="F:ubiquitin protein ligase binding"/>
    <property type="evidence" value="ECO:0007669"/>
    <property type="project" value="TreeGrafter"/>
</dbReference>
<organism evidence="3 4">
    <name type="scientific">Exidia glandulosa HHB12029</name>
    <dbReference type="NCBI Taxonomy" id="1314781"/>
    <lineage>
        <taxon>Eukaryota</taxon>
        <taxon>Fungi</taxon>
        <taxon>Dikarya</taxon>
        <taxon>Basidiomycota</taxon>
        <taxon>Agaricomycotina</taxon>
        <taxon>Agaricomycetes</taxon>
        <taxon>Auriculariales</taxon>
        <taxon>Exidiaceae</taxon>
        <taxon>Exidia</taxon>
    </lineage>
</organism>
<keyword evidence="4" id="KW-1185">Reference proteome</keyword>
<accession>A0A166BKT5</accession>
<dbReference type="Pfam" id="PF00339">
    <property type="entry name" value="Arrestin_N"/>
    <property type="match status" value="1"/>
</dbReference>